<dbReference type="eggNOG" id="ENOG502SP0E">
    <property type="taxonomic scope" value="Eukaryota"/>
</dbReference>
<reference evidence="1 2" key="1">
    <citation type="submission" date="2013-11" db="EMBL/GenBank/DDBJ databases">
        <title>The Genome Sequence of Phytophthora parasitica P1569.</title>
        <authorList>
            <consortium name="The Broad Institute Genomics Platform"/>
            <person name="Russ C."/>
            <person name="Tyler B."/>
            <person name="Panabieres F."/>
            <person name="Shan W."/>
            <person name="Tripathy S."/>
            <person name="Grunwald N."/>
            <person name="Machado M."/>
            <person name="Johnson C.S."/>
            <person name="Arredondo F."/>
            <person name="Hong C."/>
            <person name="Coffey M."/>
            <person name="Young S.K."/>
            <person name="Zeng Q."/>
            <person name="Gargeya S."/>
            <person name="Fitzgerald M."/>
            <person name="Abouelleil A."/>
            <person name="Alvarado L."/>
            <person name="Chapman S.B."/>
            <person name="Gainer-Dewar J."/>
            <person name="Goldberg J."/>
            <person name="Griggs A."/>
            <person name="Gujja S."/>
            <person name="Hansen M."/>
            <person name="Howarth C."/>
            <person name="Imamovic A."/>
            <person name="Ireland A."/>
            <person name="Larimer J."/>
            <person name="McCowan C."/>
            <person name="Murphy C."/>
            <person name="Pearson M."/>
            <person name="Poon T.W."/>
            <person name="Priest M."/>
            <person name="Roberts A."/>
            <person name="Saif S."/>
            <person name="Shea T."/>
            <person name="Sykes S."/>
            <person name="Wortman J."/>
            <person name="Nusbaum C."/>
            <person name="Birren B."/>
        </authorList>
    </citation>
    <scope>NUCLEOTIDE SEQUENCE [LARGE SCALE GENOMIC DNA]</scope>
    <source>
        <strain evidence="1 2">P1569</strain>
    </source>
</reference>
<sequence length="629" mass="73837">MFHYNTLVVASARVDASTSLFEGSVVPGILTAKALQDVLFAGWRNGDADCCDEIISPYGRMPRPTRKPRNRSRHNDANLFQCNFRSKHELITRRKHCSKLDPIPAVIPSQLLQARNQSGSGEAGLEAPDEQSIEHLRSGLQQTNFKLQRDADRLQHEIQWIHGHFPVLKLANVKCSRNLRQQLFRNAVQHVSTNFMLRKTLMFWYQKLLDARRKERLQLSASRQLVAMFEKVSFDRVVGKFSSWRNWVLECQIEEKMVASITLQRFTRLLQSRREERESAEQQEALMKALGELIRNAKIIQRAYRRHRRAVQQCQYEAAARKIQHIETRRVAYNGYIEQQQAARLLQGKFRAYIQQRNRKRAIAIAELFDRSCDKSAQRIQNTWRGYLSWRYYELPVDIVQSLVDHVEYLGAVHLIQGHLRGFQCRYRNRKKNDSAVRIQNFWRAEAVNQIKRCWNGYCARKEECSQRANTIASLIKQQQRAEVEHRAAHFIQRMFKRMIDRRDGKVLLHRYKILFRREIKRKQQRVIVHKYLEEKSQQRKKKQETKTASLAIRRASIATSNEPSQALGLDSYSTELSAFTLDETPNETTDSGWADTQSPQIDSPVQYWSEEYQRAYLYDPVTGISTWL</sequence>
<accession>V9E105</accession>
<dbReference type="Proteomes" id="UP000018721">
    <property type="component" value="Unassembled WGS sequence"/>
</dbReference>
<evidence type="ECO:0000313" key="2">
    <source>
        <dbReference type="Proteomes" id="UP000018721"/>
    </source>
</evidence>
<keyword evidence="2" id="KW-1185">Reference proteome</keyword>
<proteinExistence type="predicted"/>
<comment type="caution">
    <text evidence="1">The sequence shown here is derived from an EMBL/GenBank/DDBJ whole genome shotgun (WGS) entry which is preliminary data.</text>
</comment>
<dbReference type="AlphaFoldDB" id="V9E105"/>
<protein>
    <submittedName>
        <fullName evidence="1">Uncharacterized protein</fullName>
    </submittedName>
</protein>
<organism evidence="1 2">
    <name type="scientific">Phytophthora nicotianae P1569</name>
    <dbReference type="NCBI Taxonomy" id="1317065"/>
    <lineage>
        <taxon>Eukaryota</taxon>
        <taxon>Sar</taxon>
        <taxon>Stramenopiles</taxon>
        <taxon>Oomycota</taxon>
        <taxon>Peronosporomycetes</taxon>
        <taxon>Peronosporales</taxon>
        <taxon>Peronosporaceae</taxon>
        <taxon>Phytophthora</taxon>
    </lineage>
</organism>
<gene>
    <name evidence="1" type="ORF">F443_20607</name>
</gene>
<dbReference type="OrthoDB" id="127428at2759"/>
<name>V9E105_PHYNI</name>
<dbReference type="EMBL" id="ANIZ01003613">
    <property type="protein sequence ID" value="ETI32626.1"/>
    <property type="molecule type" value="Genomic_DNA"/>
</dbReference>
<evidence type="ECO:0000313" key="1">
    <source>
        <dbReference type="EMBL" id="ETI32626.1"/>
    </source>
</evidence>
<dbReference type="HOGENOM" id="CLU_368239_0_0_1"/>
<dbReference type="Gene3D" id="1.20.5.190">
    <property type="match status" value="1"/>
</dbReference>
<dbReference type="PROSITE" id="PS50096">
    <property type="entry name" value="IQ"/>
    <property type="match status" value="1"/>
</dbReference>